<dbReference type="PANTHER" id="PTHR43280">
    <property type="entry name" value="ARAC-FAMILY TRANSCRIPTIONAL REGULATOR"/>
    <property type="match status" value="1"/>
</dbReference>
<feature type="transmembrane region" description="Helical" evidence="4">
    <location>
        <begin position="198"/>
        <end position="219"/>
    </location>
</feature>
<evidence type="ECO:0000259" key="5">
    <source>
        <dbReference type="PROSITE" id="PS01124"/>
    </source>
</evidence>
<feature type="domain" description="HTH araC/xylS-type" evidence="5">
    <location>
        <begin position="240"/>
        <end position="344"/>
    </location>
</feature>
<dbReference type="Pfam" id="PF12833">
    <property type="entry name" value="HTH_18"/>
    <property type="match status" value="1"/>
</dbReference>
<proteinExistence type="predicted"/>
<evidence type="ECO:0000256" key="2">
    <source>
        <dbReference type="ARBA" id="ARBA00023125"/>
    </source>
</evidence>
<comment type="caution">
    <text evidence="6">The sequence shown here is derived from an EMBL/GenBank/DDBJ whole genome shotgun (WGS) entry which is preliminary data.</text>
</comment>
<feature type="transmembrane region" description="Helical" evidence="4">
    <location>
        <begin position="66"/>
        <end position="85"/>
    </location>
</feature>
<dbReference type="EMBL" id="JBHUOM010000012">
    <property type="protein sequence ID" value="MFD2935104.1"/>
    <property type="molecule type" value="Genomic_DNA"/>
</dbReference>
<gene>
    <name evidence="6" type="ORF">ACFS25_15030</name>
</gene>
<accession>A0ABW6AM25</accession>
<keyword evidence="4" id="KW-0812">Transmembrane</keyword>
<feature type="transmembrane region" description="Helical" evidence="4">
    <location>
        <begin position="135"/>
        <end position="153"/>
    </location>
</feature>
<dbReference type="PROSITE" id="PS01124">
    <property type="entry name" value="HTH_ARAC_FAMILY_2"/>
    <property type="match status" value="1"/>
</dbReference>
<organism evidence="6 7">
    <name type="scientific">Spirosoma flavum</name>
    <dbReference type="NCBI Taxonomy" id="2048557"/>
    <lineage>
        <taxon>Bacteria</taxon>
        <taxon>Pseudomonadati</taxon>
        <taxon>Bacteroidota</taxon>
        <taxon>Cytophagia</taxon>
        <taxon>Cytophagales</taxon>
        <taxon>Cytophagaceae</taxon>
        <taxon>Spirosoma</taxon>
    </lineage>
</organism>
<evidence type="ECO:0000256" key="1">
    <source>
        <dbReference type="ARBA" id="ARBA00023015"/>
    </source>
</evidence>
<sequence length="355" mass="41307">MNVYLNLRSLFDVFCIVQGVTTVTWLLLLPKQPANRWLAFLLTGLTLQVVDYFLSRSGVYYHHRWLYFTPLFFSWGFGPLLYGYVQARLAKPTSLRWWHFVPVTMQVLFYTVLMFQPLSTKAWFWLTVHKPYTRYIEHYIGSLLMLYFLYRSWQTLQQTDNRETRLKGLLQAAGLFYVVAAIDPLINSIYLSPQDPKFFLTTQVLPVLVYTVALVGRGYNRFQSDAKKQPAVLVKDEHQEQIQRAIQDDKMYQDPDLTLASLAEHLSLSPNVISRTINVGFGQSFTDYINTYRIAEVKRRLVAGDADQMTILALALDAGFSSKTTFNRVFKEQMGHTPKEYIKRFQIILRDDTNG</sequence>
<feature type="transmembrane region" description="Helical" evidence="4">
    <location>
        <begin position="37"/>
        <end position="54"/>
    </location>
</feature>
<evidence type="ECO:0000313" key="6">
    <source>
        <dbReference type="EMBL" id="MFD2935104.1"/>
    </source>
</evidence>
<keyword evidence="1" id="KW-0805">Transcription regulation</keyword>
<dbReference type="SMART" id="SM00342">
    <property type="entry name" value="HTH_ARAC"/>
    <property type="match status" value="1"/>
</dbReference>
<keyword evidence="4" id="KW-0472">Membrane</keyword>
<evidence type="ECO:0000256" key="4">
    <source>
        <dbReference type="SAM" id="Phobius"/>
    </source>
</evidence>
<name>A0ABW6AM25_9BACT</name>
<protein>
    <submittedName>
        <fullName evidence="6">Helix-turn-helix domain-containing protein</fullName>
    </submittedName>
</protein>
<dbReference type="Proteomes" id="UP001597512">
    <property type="component" value="Unassembled WGS sequence"/>
</dbReference>
<dbReference type="InterPro" id="IPR018060">
    <property type="entry name" value="HTH_AraC"/>
</dbReference>
<evidence type="ECO:0000313" key="7">
    <source>
        <dbReference type="Proteomes" id="UP001597512"/>
    </source>
</evidence>
<feature type="transmembrane region" description="Helical" evidence="4">
    <location>
        <begin position="6"/>
        <end position="28"/>
    </location>
</feature>
<dbReference type="InterPro" id="IPR009057">
    <property type="entry name" value="Homeodomain-like_sf"/>
</dbReference>
<dbReference type="PANTHER" id="PTHR43280:SF2">
    <property type="entry name" value="HTH-TYPE TRANSCRIPTIONAL REGULATOR EXSA"/>
    <property type="match status" value="1"/>
</dbReference>
<dbReference type="Gene3D" id="1.10.10.60">
    <property type="entry name" value="Homeodomain-like"/>
    <property type="match status" value="2"/>
</dbReference>
<dbReference type="SUPFAM" id="SSF46689">
    <property type="entry name" value="Homeodomain-like"/>
    <property type="match status" value="1"/>
</dbReference>
<keyword evidence="2" id="KW-0238">DNA-binding</keyword>
<dbReference type="RefSeq" id="WP_381502388.1">
    <property type="nucleotide sequence ID" value="NZ_JBHUOM010000012.1"/>
</dbReference>
<evidence type="ECO:0000256" key="3">
    <source>
        <dbReference type="ARBA" id="ARBA00023163"/>
    </source>
</evidence>
<dbReference type="InterPro" id="IPR018062">
    <property type="entry name" value="HTH_AraC-typ_CS"/>
</dbReference>
<reference evidence="7" key="1">
    <citation type="journal article" date="2019" name="Int. J. Syst. Evol. Microbiol.">
        <title>The Global Catalogue of Microorganisms (GCM) 10K type strain sequencing project: providing services to taxonomists for standard genome sequencing and annotation.</title>
        <authorList>
            <consortium name="The Broad Institute Genomics Platform"/>
            <consortium name="The Broad Institute Genome Sequencing Center for Infectious Disease"/>
            <person name="Wu L."/>
            <person name="Ma J."/>
        </authorList>
    </citation>
    <scope>NUCLEOTIDE SEQUENCE [LARGE SCALE GENOMIC DNA]</scope>
    <source>
        <strain evidence="7">KCTC 52490</strain>
    </source>
</reference>
<feature type="transmembrane region" description="Helical" evidence="4">
    <location>
        <begin position="97"/>
        <end position="115"/>
    </location>
</feature>
<keyword evidence="7" id="KW-1185">Reference proteome</keyword>
<dbReference type="PROSITE" id="PS00041">
    <property type="entry name" value="HTH_ARAC_FAMILY_1"/>
    <property type="match status" value="1"/>
</dbReference>
<feature type="transmembrane region" description="Helical" evidence="4">
    <location>
        <begin position="174"/>
        <end position="192"/>
    </location>
</feature>
<keyword evidence="4" id="KW-1133">Transmembrane helix</keyword>
<keyword evidence="3" id="KW-0804">Transcription</keyword>